<dbReference type="EMBL" id="JACLCP010000003">
    <property type="protein sequence ID" value="MBC2845565.1"/>
    <property type="molecule type" value="Genomic_DNA"/>
</dbReference>
<evidence type="ECO:0000313" key="1">
    <source>
        <dbReference type="EMBL" id="MBC2845565.1"/>
    </source>
</evidence>
<dbReference type="SUPFAM" id="SSF56925">
    <property type="entry name" value="OMPA-like"/>
    <property type="match status" value="1"/>
</dbReference>
<protein>
    <submittedName>
        <fullName evidence="1">Curli production assembly/transport component CsgG</fullName>
    </submittedName>
</protein>
<sequence>MKSAEKNKKLYSRLAFFELRGTNAIDAAIGSSITNGDLAESEFEAYFRIGYKRHITSHLNLNFTYNKYSVVFKDVYSEGFMSFDMNLELLISPYKRFTPYLFAGGGYNAANYFENTSTKVQGGLGFECIVTEGFGIKLFGEYNYFFSDELDGLIAGESDDAVWRMGLGINLYFGGSKKREKRLKEIETVINNNLIN</sequence>
<dbReference type="Gene3D" id="2.40.160.20">
    <property type="match status" value="1"/>
</dbReference>
<reference evidence="1" key="1">
    <citation type="submission" date="2020-08" db="EMBL/GenBank/DDBJ databases">
        <title>Winogradskyella ouciana sp. nov., isolated from the hadal seawater of the Mariana Trench.</title>
        <authorList>
            <person name="He X."/>
        </authorList>
    </citation>
    <scope>NUCLEOTIDE SEQUENCE [LARGE SCALE GENOMIC DNA]</scope>
    <source>
        <strain evidence="1">KCTC 52348</strain>
    </source>
</reference>
<dbReference type="Proteomes" id="UP000533900">
    <property type="component" value="Unassembled WGS sequence"/>
</dbReference>
<dbReference type="AlphaFoldDB" id="A0A842IS30"/>
<organism evidence="1 2">
    <name type="scientific">Winogradskyella flava</name>
    <dbReference type="NCBI Taxonomy" id="1884876"/>
    <lineage>
        <taxon>Bacteria</taxon>
        <taxon>Pseudomonadati</taxon>
        <taxon>Bacteroidota</taxon>
        <taxon>Flavobacteriia</taxon>
        <taxon>Flavobacteriales</taxon>
        <taxon>Flavobacteriaceae</taxon>
        <taxon>Winogradskyella</taxon>
    </lineage>
</organism>
<name>A0A842IS30_9FLAO</name>
<gene>
    <name evidence="1" type="ORF">H7F21_10725</name>
</gene>
<proteinExistence type="predicted"/>
<comment type="caution">
    <text evidence="1">The sequence shown here is derived from an EMBL/GenBank/DDBJ whole genome shotgun (WGS) entry which is preliminary data.</text>
</comment>
<evidence type="ECO:0000313" key="2">
    <source>
        <dbReference type="Proteomes" id="UP000533900"/>
    </source>
</evidence>
<keyword evidence="2" id="KW-1185">Reference proteome</keyword>
<dbReference type="InterPro" id="IPR011250">
    <property type="entry name" value="OMP/PagP_B-barrel"/>
</dbReference>
<accession>A0A842IS30</accession>